<keyword evidence="1" id="KW-1133">Transmembrane helix</keyword>
<dbReference type="Pfam" id="PF22990">
    <property type="entry name" value="ABHD16_N"/>
    <property type="match status" value="1"/>
</dbReference>
<organism evidence="3">
    <name type="scientific">Notodromas monacha</name>
    <dbReference type="NCBI Taxonomy" id="399045"/>
    <lineage>
        <taxon>Eukaryota</taxon>
        <taxon>Metazoa</taxon>
        <taxon>Ecdysozoa</taxon>
        <taxon>Arthropoda</taxon>
        <taxon>Crustacea</taxon>
        <taxon>Oligostraca</taxon>
        <taxon>Ostracoda</taxon>
        <taxon>Podocopa</taxon>
        <taxon>Podocopida</taxon>
        <taxon>Cypridocopina</taxon>
        <taxon>Cypridoidea</taxon>
        <taxon>Cyprididae</taxon>
        <taxon>Notodromas</taxon>
    </lineage>
</organism>
<name>A0A7R9BRL4_9CRUS</name>
<dbReference type="Proteomes" id="UP000678499">
    <property type="component" value="Unassembled WGS sequence"/>
</dbReference>
<evidence type="ECO:0000256" key="1">
    <source>
        <dbReference type="SAM" id="Phobius"/>
    </source>
</evidence>
<keyword evidence="1" id="KW-0472">Membrane</keyword>
<evidence type="ECO:0000313" key="4">
    <source>
        <dbReference type="Proteomes" id="UP000678499"/>
    </source>
</evidence>
<gene>
    <name evidence="3" type="ORF">NMOB1V02_LOCUS7928</name>
</gene>
<evidence type="ECO:0000313" key="3">
    <source>
        <dbReference type="EMBL" id="CAD7280266.1"/>
    </source>
</evidence>
<dbReference type="AlphaFoldDB" id="A0A7R9BRL4"/>
<feature type="non-terminal residue" evidence="3">
    <location>
        <position position="251"/>
    </location>
</feature>
<sequence>MSTLWKCILGPALYSSYKEVGPYATTVYRPNTAEVVGELIVKSVSLLVTLVKYVTIGLSPFFVSYLRRNGYFSKEGMLFLAKYSAGFAVLYCSAVFVRGFGRFLNRDYLQFRSVLDNARRSPEAKAQLAKYDFDFRGWEVDFNVTCVSPGEKTTMPKFENNRPVSWTEIPLWYLTQAIAVFVGRPLLYPGSLGLLNSAMSQALSAGRYSLISKYNAKRFKLSTWRGNHVDSIFVDARRNGKPHGDYLVVCC</sequence>
<feature type="transmembrane region" description="Helical" evidence="1">
    <location>
        <begin position="44"/>
        <end position="66"/>
    </location>
</feature>
<feature type="domain" description="Phosphatidylserine Lipase ABHD16 N-terminal" evidence="2">
    <location>
        <begin position="3"/>
        <end position="134"/>
    </location>
</feature>
<dbReference type="InterPro" id="IPR054518">
    <property type="entry name" value="ABHD16_N"/>
</dbReference>
<keyword evidence="4" id="KW-1185">Reference proteome</keyword>
<dbReference type="EMBL" id="OA884082">
    <property type="protein sequence ID" value="CAD7280266.1"/>
    <property type="molecule type" value="Genomic_DNA"/>
</dbReference>
<reference evidence="3" key="1">
    <citation type="submission" date="2020-11" db="EMBL/GenBank/DDBJ databases">
        <authorList>
            <person name="Tran Van P."/>
        </authorList>
    </citation>
    <scope>NUCLEOTIDE SEQUENCE</scope>
</reference>
<feature type="transmembrane region" description="Helical" evidence="1">
    <location>
        <begin position="78"/>
        <end position="97"/>
    </location>
</feature>
<proteinExistence type="predicted"/>
<protein>
    <recommendedName>
        <fullName evidence="2">Phosphatidylserine Lipase ABHD16 N-terminal domain-containing protein</fullName>
    </recommendedName>
</protein>
<keyword evidence="1" id="KW-0812">Transmembrane</keyword>
<dbReference type="EMBL" id="CAJPEX010002045">
    <property type="protein sequence ID" value="CAG0920418.1"/>
    <property type="molecule type" value="Genomic_DNA"/>
</dbReference>
<evidence type="ECO:0000259" key="2">
    <source>
        <dbReference type="Pfam" id="PF22990"/>
    </source>
</evidence>
<dbReference type="OrthoDB" id="6412627at2759"/>
<accession>A0A7R9BRL4</accession>